<dbReference type="AlphaFoldDB" id="A0A175W617"/>
<organism evidence="2 3">
    <name type="scientific">Madurella mycetomatis</name>
    <dbReference type="NCBI Taxonomy" id="100816"/>
    <lineage>
        <taxon>Eukaryota</taxon>
        <taxon>Fungi</taxon>
        <taxon>Dikarya</taxon>
        <taxon>Ascomycota</taxon>
        <taxon>Pezizomycotina</taxon>
        <taxon>Sordariomycetes</taxon>
        <taxon>Sordariomycetidae</taxon>
        <taxon>Sordariales</taxon>
        <taxon>Sordariales incertae sedis</taxon>
        <taxon>Madurella</taxon>
    </lineage>
</organism>
<feature type="signal peptide" evidence="1">
    <location>
        <begin position="1"/>
        <end position="23"/>
    </location>
</feature>
<proteinExistence type="predicted"/>
<evidence type="ECO:0000313" key="2">
    <source>
        <dbReference type="EMBL" id="KXX79208.1"/>
    </source>
</evidence>
<reference evidence="2 3" key="1">
    <citation type="journal article" date="2016" name="Genome Announc.">
        <title>Genome Sequence of Madurella mycetomatis mm55, Isolated from a Human Mycetoma Case in Sudan.</title>
        <authorList>
            <person name="Smit S."/>
            <person name="Derks M.F."/>
            <person name="Bervoets S."/>
            <person name="Fahal A."/>
            <person name="van Leeuwen W."/>
            <person name="van Belkum A."/>
            <person name="van de Sande W.W."/>
        </authorList>
    </citation>
    <scope>NUCLEOTIDE SEQUENCE [LARGE SCALE GENOMIC DNA]</scope>
    <source>
        <strain evidence="3">mm55</strain>
    </source>
</reference>
<dbReference type="STRING" id="100816.A0A175W617"/>
<dbReference type="SUPFAM" id="SSF63829">
    <property type="entry name" value="Calcium-dependent phosphotriesterase"/>
    <property type="match status" value="1"/>
</dbReference>
<protein>
    <submittedName>
        <fullName evidence="2">Uncharacterized protein</fullName>
    </submittedName>
</protein>
<keyword evidence="1" id="KW-0732">Signal</keyword>
<evidence type="ECO:0000313" key="3">
    <source>
        <dbReference type="Proteomes" id="UP000078237"/>
    </source>
</evidence>
<sequence length="330" mass="34279">MHRLLVHLVTLLLVVSLAELAACKLCPATTVYQFPDDTFIENLLALPSGHVLLSTFGSGNLLSIDPRASSTTPRTVAKLGNATGLTAIAPLSLNLYAVAGGVHAPFSFVNNTMALYVVLVIGPQPTGVVITSIPVPGTTMMNGLAALPNRPSTVLSADSISGRLLRINTITREVDVAWTDPAIGAGGNTDIQFGINGIKIVGNYLYFTNSGQGTFARVPIDNEGNKAGSVQIIATLPMPANMSYAFDDFDFDRCGNAYVAMHSSSVVKITPSGEQTVVAGGPGFTPELKSPTSVSTATDGKSIYISTGGESARPVIIGGQVVTLELPSTC</sequence>
<dbReference type="Gene3D" id="2.120.10.30">
    <property type="entry name" value="TolB, C-terminal domain"/>
    <property type="match status" value="1"/>
</dbReference>
<comment type="caution">
    <text evidence="2">The sequence shown here is derived from an EMBL/GenBank/DDBJ whole genome shotgun (WGS) entry which is preliminary data.</text>
</comment>
<dbReference type="EMBL" id="LCTW02000094">
    <property type="protein sequence ID" value="KXX79208.1"/>
    <property type="molecule type" value="Genomic_DNA"/>
</dbReference>
<keyword evidence="3" id="KW-1185">Reference proteome</keyword>
<dbReference type="InterPro" id="IPR052998">
    <property type="entry name" value="Hetero-Diels-Alderase-like"/>
</dbReference>
<dbReference type="OrthoDB" id="9977941at2759"/>
<gene>
    <name evidence="2" type="ORF">MMYC01_203695</name>
</gene>
<feature type="chain" id="PRO_5008043699" evidence="1">
    <location>
        <begin position="24"/>
        <end position="330"/>
    </location>
</feature>
<dbReference type="PANTHER" id="PTHR42060">
    <property type="entry name" value="NHL REPEAT-CONTAINING PROTEIN-RELATED"/>
    <property type="match status" value="1"/>
</dbReference>
<dbReference type="InterPro" id="IPR011042">
    <property type="entry name" value="6-blade_b-propeller_TolB-like"/>
</dbReference>
<dbReference type="VEuPathDB" id="FungiDB:MMYC01_203695"/>
<dbReference type="Proteomes" id="UP000078237">
    <property type="component" value="Unassembled WGS sequence"/>
</dbReference>
<dbReference type="PANTHER" id="PTHR42060:SF1">
    <property type="entry name" value="NHL REPEAT-CONTAINING PROTEIN"/>
    <property type="match status" value="1"/>
</dbReference>
<evidence type="ECO:0000256" key="1">
    <source>
        <dbReference type="SAM" id="SignalP"/>
    </source>
</evidence>
<accession>A0A175W617</accession>
<name>A0A175W617_9PEZI</name>